<keyword evidence="1" id="KW-1133">Transmembrane helix</keyword>
<comment type="caution">
    <text evidence="2">The sequence shown here is derived from an EMBL/GenBank/DDBJ whole genome shotgun (WGS) entry which is preliminary data.</text>
</comment>
<name>A0ABR5IWC1_9ACTN</name>
<keyword evidence="1" id="KW-0472">Membrane</keyword>
<feature type="transmembrane region" description="Helical" evidence="1">
    <location>
        <begin position="82"/>
        <end position="108"/>
    </location>
</feature>
<reference evidence="2 3" key="1">
    <citation type="submission" date="2015-07" db="EMBL/GenBank/DDBJ databases">
        <authorList>
            <person name="Ju K.-S."/>
            <person name="Doroghazi J.R."/>
            <person name="Metcalf W.W."/>
        </authorList>
    </citation>
    <scope>NUCLEOTIDE SEQUENCE [LARGE SCALE GENOMIC DNA]</scope>
    <source>
        <strain evidence="2 3">NRRL B-3589</strain>
    </source>
</reference>
<feature type="transmembrane region" description="Helical" evidence="1">
    <location>
        <begin position="18"/>
        <end position="37"/>
    </location>
</feature>
<dbReference type="EMBL" id="LGUT01003423">
    <property type="protein sequence ID" value="KOG85441.1"/>
    <property type="molecule type" value="Genomic_DNA"/>
</dbReference>
<accession>A0ABR5IWC1</accession>
<keyword evidence="3" id="KW-1185">Reference proteome</keyword>
<keyword evidence="1" id="KW-0812">Transmembrane</keyword>
<evidence type="ECO:0000256" key="1">
    <source>
        <dbReference type="SAM" id="Phobius"/>
    </source>
</evidence>
<proteinExistence type="predicted"/>
<evidence type="ECO:0000313" key="2">
    <source>
        <dbReference type="EMBL" id="KOG85441.1"/>
    </source>
</evidence>
<gene>
    <name evidence="2" type="ORF">ADK38_36660</name>
</gene>
<feature type="transmembrane region" description="Helical" evidence="1">
    <location>
        <begin position="43"/>
        <end position="62"/>
    </location>
</feature>
<sequence>MTALFRYQAALLVRSRRLLPPLIVYALFMGIGVQAGQPILDSFAWAGGALLFVAAWLVRVCVTNEPPAARHVAAAATSPARVHLASVLTALTCSAVLGAIGTAFVALITDPRSSDRQVHVPVGAATLAGLVTAL</sequence>
<feature type="non-terminal residue" evidence="2">
    <location>
        <position position="134"/>
    </location>
</feature>
<dbReference type="Proteomes" id="UP000037020">
    <property type="component" value="Unassembled WGS sequence"/>
</dbReference>
<evidence type="ECO:0000313" key="3">
    <source>
        <dbReference type="Proteomes" id="UP000037020"/>
    </source>
</evidence>
<organism evidence="2 3">
    <name type="scientific">Streptomyces varsoviensis</name>
    <dbReference type="NCBI Taxonomy" id="67373"/>
    <lineage>
        <taxon>Bacteria</taxon>
        <taxon>Bacillati</taxon>
        <taxon>Actinomycetota</taxon>
        <taxon>Actinomycetes</taxon>
        <taxon>Kitasatosporales</taxon>
        <taxon>Streptomycetaceae</taxon>
        <taxon>Streptomyces</taxon>
    </lineage>
</organism>
<protein>
    <submittedName>
        <fullName evidence="2">ABC transporter</fullName>
    </submittedName>
</protein>